<dbReference type="InterPro" id="IPR036236">
    <property type="entry name" value="Znf_C2H2_sf"/>
</dbReference>
<dbReference type="PANTHER" id="PTHR14196:SF12">
    <property type="entry name" value="ZINC FINGER PROTEIN 208-LIKE"/>
    <property type="match status" value="1"/>
</dbReference>
<protein>
    <submittedName>
        <fullName evidence="7">Mszf28</fullName>
    </submittedName>
</protein>
<keyword evidence="2" id="KW-0677">Repeat</keyword>
<evidence type="ECO:0000256" key="3">
    <source>
        <dbReference type="ARBA" id="ARBA00022771"/>
    </source>
</evidence>
<proteinExistence type="predicted"/>
<dbReference type="PROSITE" id="PS00028">
    <property type="entry name" value="ZINC_FINGER_C2H2_1"/>
    <property type="match status" value="1"/>
</dbReference>
<accession>A0ABR3AYL9</accession>
<gene>
    <name evidence="7" type="ORF">J3Q64DRAFT_1610084</name>
</gene>
<dbReference type="InterPro" id="IPR050717">
    <property type="entry name" value="C2H2-ZF_Transcription_Reg"/>
</dbReference>
<reference evidence="7 8" key="1">
    <citation type="submission" date="2024-04" db="EMBL/GenBank/DDBJ databases">
        <title>Symmetric and asymmetric DNA N6-adenine methylation regulates different biological responses in Mucorales.</title>
        <authorList>
            <consortium name="Lawrence Berkeley National Laboratory"/>
            <person name="Lax C."/>
            <person name="Mondo S.J."/>
            <person name="Osorio-Concepcion M."/>
            <person name="Muszewska A."/>
            <person name="Corrochano-Luque M."/>
            <person name="Gutierrez G."/>
            <person name="Riley R."/>
            <person name="Lipzen A."/>
            <person name="Guo J."/>
            <person name="Hundley H."/>
            <person name="Amirebrahimi M."/>
            <person name="Ng V."/>
            <person name="Lorenzo-Gutierrez D."/>
            <person name="Binder U."/>
            <person name="Yang J."/>
            <person name="Song Y."/>
            <person name="Canovas D."/>
            <person name="Navarro E."/>
            <person name="Freitag M."/>
            <person name="Gabaldon T."/>
            <person name="Grigoriev I.V."/>
            <person name="Corrochano L.M."/>
            <person name="Nicolas F.E."/>
            <person name="Garre V."/>
        </authorList>
    </citation>
    <scope>NUCLEOTIDE SEQUENCE [LARGE SCALE GENOMIC DNA]</scope>
    <source>
        <strain evidence="7 8">L51</strain>
    </source>
</reference>
<dbReference type="EMBL" id="JBCLYO010000012">
    <property type="protein sequence ID" value="KAL0084482.1"/>
    <property type="molecule type" value="Genomic_DNA"/>
</dbReference>
<dbReference type="Proteomes" id="UP001448207">
    <property type="component" value="Unassembled WGS sequence"/>
</dbReference>
<name>A0ABR3AYL9_PHYBL</name>
<evidence type="ECO:0000256" key="5">
    <source>
        <dbReference type="PROSITE-ProRule" id="PRU00042"/>
    </source>
</evidence>
<keyword evidence="1" id="KW-0479">Metal-binding</keyword>
<dbReference type="SUPFAM" id="SSF57667">
    <property type="entry name" value="beta-beta-alpha zinc fingers"/>
    <property type="match status" value="1"/>
</dbReference>
<keyword evidence="3 5" id="KW-0863">Zinc-finger</keyword>
<keyword evidence="8" id="KW-1185">Reference proteome</keyword>
<dbReference type="Gene3D" id="3.30.160.60">
    <property type="entry name" value="Classic Zinc Finger"/>
    <property type="match status" value="2"/>
</dbReference>
<dbReference type="PROSITE" id="PS50157">
    <property type="entry name" value="ZINC_FINGER_C2H2_2"/>
    <property type="match status" value="1"/>
</dbReference>
<evidence type="ECO:0000256" key="1">
    <source>
        <dbReference type="ARBA" id="ARBA00022723"/>
    </source>
</evidence>
<dbReference type="Pfam" id="PF00096">
    <property type="entry name" value="zf-C2H2"/>
    <property type="match status" value="1"/>
</dbReference>
<feature type="non-terminal residue" evidence="7">
    <location>
        <position position="1"/>
    </location>
</feature>
<feature type="non-terminal residue" evidence="7">
    <location>
        <position position="53"/>
    </location>
</feature>
<dbReference type="InterPro" id="IPR013087">
    <property type="entry name" value="Znf_C2H2_type"/>
</dbReference>
<dbReference type="PANTHER" id="PTHR14196">
    <property type="entry name" value="ODD-SKIPPED - RELATED"/>
    <property type="match status" value="1"/>
</dbReference>
<evidence type="ECO:0000256" key="4">
    <source>
        <dbReference type="ARBA" id="ARBA00022833"/>
    </source>
</evidence>
<evidence type="ECO:0000313" key="8">
    <source>
        <dbReference type="Proteomes" id="UP001448207"/>
    </source>
</evidence>
<comment type="caution">
    <text evidence="7">The sequence shown here is derived from an EMBL/GenBank/DDBJ whole genome shotgun (WGS) entry which is preliminary data.</text>
</comment>
<evidence type="ECO:0000313" key="7">
    <source>
        <dbReference type="EMBL" id="KAL0084482.1"/>
    </source>
</evidence>
<sequence>KPHSCSHCTKSFSRRYDLLRHDRLHTGSKPYVCPCCLKEFSRSDARRRHFQVD</sequence>
<dbReference type="SMART" id="SM00355">
    <property type="entry name" value="ZnF_C2H2"/>
    <property type="match status" value="2"/>
</dbReference>
<feature type="domain" description="C2H2-type" evidence="6">
    <location>
        <begin position="3"/>
        <end position="30"/>
    </location>
</feature>
<evidence type="ECO:0000256" key="2">
    <source>
        <dbReference type="ARBA" id="ARBA00022737"/>
    </source>
</evidence>
<organism evidence="7 8">
    <name type="scientific">Phycomyces blakesleeanus</name>
    <dbReference type="NCBI Taxonomy" id="4837"/>
    <lineage>
        <taxon>Eukaryota</taxon>
        <taxon>Fungi</taxon>
        <taxon>Fungi incertae sedis</taxon>
        <taxon>Mucoromycota</taxon>
        <taxon>Mucoromycotina</taxon>
        <taxon>Mucoromycetes</taxon>
        <taxon>Mucorales</taxon>
        <taxon>Phycomycetaceae</taxon>
        <taxon>Phycomyces</taxon>
    </lineage>
</organism>
<keyword evidence="4" id="KW-0862">Zinc</keyword>
<evidence type="ECO:0000259" key="6">
    <source>
        <dbReference type="PROSITE" id="PS50157"/>
    </source>
</evidence>